<accession>A0A6J2LR25</accession>
<evidence type="ECO:0000256" key="6">
    <source>
        <dbReference type="SAM" id="MobiDB-lite"/>
    </source>
</evidence>
<dbReference type="InParanoid" id="A0A6J2LR25"/>
<dbReference type="GO" id="GO:0005615">
    <property type="term" value="C:extracellular space"/>
    <property type="evidence" value="ECO:0007669"/>
    <property type="project" value="InterPro"/>
</dbReference>
<gene>
    <name evidence="8" type="primary">LOC114498470</name>
</gene>
<evidence type="ECO:0000256" key="1">
    <source>
        <dbReference type="ARBA" id="ARBA00004613"/>
    </source>
</evidence>
<dbReference type="PRINTS" id="PR00264">
    <property type="entry name" value="INTERLEUKIN1"/>
</dbReference>
<organism evidence="7 8">
    <name type="scientific">Phyllostomus discolor</name>
    <name type="common">pale spear-nosed bat</name>
    <dbReference type="NCBI Taxonomy" id="89673"/>
    <lineage>
        <taxon>Eukaryota</taxon>
        <taxon>Metazoa</taxon>
        <taxon>Chordata</taxon>
        <taxon>Craniata</taxon>
        <taxon>Vertebrata</taxon>
        <taxon>Euteleostomi</taxon>
        <taxon>Mammalia</taxon>
        <taxon>Eutheria</taxon>
        <taxon>Laurasiatheria</taxon>
        <taxon>Chiroptera</taxon>
        <taxon>Yangochiroptera</taxon>
        <taxon>Phyllostomidae</taxon>
        <taxon>Phyllostominae</taxon>
        <taxon>Phyllostomus</taxon>
    </lineage>
</organism>
<comment type="function">
    <text evidence="4">Anti-inflammatory antagonist of interleukin-1 family of proinflammatory cytokines such as interleukin-1beta/IL1B and interleukin-1alpha/IL1A. Protects from immune dysregulation and uncontrolled systemic inflammation triggered by IL1 for a range of innate stimulatory agents such as pathogens.</text>
</comment>
<name>A0A6J2LR25_9CHIR</name>
<evidence type="ECO:0000256" key="3">
    <source>
        <dbReference type="ARBA" id="ARBA00022525"/>
    </source>
</evidence>
<comment type="subcellular location">
    <subcellularLocation>
        <location evidence="1 5">Secreted</location>
    </subcellularLocation>
</comment>
<dbReference type="SMART" id="SM00125">
    <property type="entry name" value="IL1"/>
    <property type="match status" value="1"/>
</dbReference>
<dbReference type="InterPro" id="IPR003297">
    <property type="entry name" value="IL-1RA/IL-36"/>
</dbReference>
<evidence type="ECO:0000256" key="4">
    <source>
        <dbReference type="ARBA" id="ARBA00034096"/>
    </source>
</evidence>
<dbReference type="GeneID" id="114498470"/>
<evidence type="ECO:0000313" key="8">
    <source>
        <dbReference type="RefSeq" id="XP_028370187.1"/>
    </source>
</evidence>
<dbReference type="Gene3D" id="2.80.10.50">
    <property type="match status" value="1"/>
</dbReference>
<dbReference type="GO" id="GO:0005654">
    <property type="term" value="C:nucleoplasm"/>
    <property type="evidence" value="ECO:0007669"/>
    <property type="project" value="TreeGrafter"/>
</dbReference>
<dbReference type="OrthoDB" id="9449069at2759"/>
<dbReference type="GO" id="GO:0005125">
    <property type="term" value="F:cytokine activity"/>
    <property type="evidence" value="ECO:0007669"/>
    <property type="project" value="UniProtKB-UniRule"/>
</dbReference>
<dbReference type="KEGG" id="pdic:114498470"/>
<dbReference type="InterPro" id="IPR000975">
    <property type="entry name" value="IL-1_fam"/>
</dbReference>
<sequence>MSFLEENAGVKMDSGDLETAEPQCGPEGPKVVTQDPEKFTIHDKDHKVLVLNSGTLLAVPHKDYIRPETFFTLPCRFSRSVDEHKGSPIFLAVSKGDLCLCCKRDKKKNQPTLQLKKQNLAQLSSLKEKKMKPFAFYRAKVVSRNTLESAAYPGWFICTSCNLGEPVGMTNNPGQKECIDFSFEPVKNVEMSPSEISK</sequence>
<dbReference type="SUPFAM" id="SSF50353">
    <property type="entry name" value="Cytokine"/>
    <property type="match status" value="1"/>
</dbReference>
<dbReference type="RefSeq" id="XP_028370187.1">
    <property type="nucleotide sequence ID" value="XM_028514386.2"/>
</dbReference>
<reference evidence="8" key="1">
    <citation type="submission" date="2025-08" db="UniProtKB">
        <authorList>
            <consortium name="RefSeq"/>
        </authorList>
    </citation>
    <scope>IDENTIFICATION</scope>
    <source>
        <tissue evidence="8">Muscle</tissue>
    </source>
</reference>
<dbReference type="Pfam" id="PF00340">
    <property type="entry name" value="IL1"/>
    <property type="match status" value="1"/>
</dbReference>
<dbReference type="AlphaFoldDB" id="A0A6J2LR25"/>
<feature type="region of interest" description="Disordered" evidence="6">
    <location>
        <begin position="1"/>
        <end position="31"/>
    </location>
</feature>
<dbReference type="PANTHER" id="PTHR10078:SF31">
    <property type="entry name" value="INTERLEUKIN-37"/>
    <property type="match status" value="1"/>
</dbReference>
<comment type="similarity">
    <text evidence="2 5">Belongs to the IL-1 family.</text>
</comment>
<proteinExistence type="inferred from homology"/>
<evidence type="ECO:0000256" key="2">
    <source>
        <dbReference type="ARBA" id="ARBA00010448"/>
    </source>
</evidence>
<evidence type="ECO:0000313" key="7">
    <source>
        <dbReference type="Proteomes" id="UP000504628"/>
    </source>
</evidence>
<keyword evidence="7" id="KW-1185">Reference proteome</keyword>
<dbReference type="GO" id="GO:0071222">
    <property type="term" value="P:cellular response to lipopolysaccharide"/>
    <property type="evidence" value="ECO:0007669"/>
    <property type="project" value="TreeGrafter"/>
</dbReference>
<evidence type="ECO:0000256" key="5">
    <source>
        <dbReference type="RuleBase" id="RU003753"/>
    </source>
</evidence>
<dbReference type="Proteomes" id="UP000504628">
    <property type="component" value="Chromosome 6"/>
</dbReference>
<protein>
    <recommendedName>
        <fullName evidence="5">Interleukin-1</fullName>
    </recommendedName>
</protein>
<dbReference type="GO" id="GO:0010628">
    <property type="term" value="P:positive regulation of gene expression"/>
    <property type="evidence" value="ECO:0007669"/>
    <property type="project" value="TreeGrafter"/>
</dbReference>
<dbReference type="FunFam" id="2.80.10.50:FF:000013">
    <property type="entry name" value="Interleukin-1"/>
    <property type="match status" value="1"/>
</dbReference>
<dbReference type="PRINTS" id="PR01360">
    <property type="entry name" value="INTRLEUKIN1X"/>
</dbReference>
<dbReference type="GO" id="GO:0002437">
    <property type="term" value="P:inflammatory response to antigenic stimulus"/>
    <property type="evidence" value="ECO:0007669"/>
    <property type="project" value="TreeGrafter"/>
</dbReference>
<dbReference type="GO" id="GO:0019221">
    <property type="term" value="P:cytokine-mediated signaling pathway"/>
    <property type="evidence" value="ECO:0007669"/>
    <property type="project" value="TreeGrafter"/>
</dbReference>
<dbReference type="PANTHER" id="PTHR10078">
    <property type="entry name" value="INTERLEUKIN-1 FAMILY MEMBER"/>
    <property type="match status" value="1"/>
</dbReference>
<keyword evidence="3 5" id="KW-0964">Secreted</keyword>
<dbReference type="FunCoup" id="A0A6J2LR25">
    <property type="interactions" value="65"/>
</dbReference>
<dbReference type="GO" id="GO:0005149">
    <property type="term" value="F:interleukin-1 receptor binding"/>
    <property type="evidence" value="ECO:0007669"/>
    <property type="project" value="UniProtKB-UniRule"/>
</dbReference>
<dbReference type="InterPro" id="IPR008996">
    <property type="entry name" value="IL1/FGF"/>
</dbReference>